<protein>
    <recommendedName>
        <fullName evidence="4">DUF2125 domain-containing protein</fullName>
    </recommendedName>
</protein>
<accession>A0A1I4MNI0</accession>
<reference evidence="2 3" key="1">
    <citation type="submission" date="2016-10" db="EMBL/GenBank/DDBJ databases">
        <authorList>
            <person name="de Groot N.N."/>
        </authorList>
    </citation>
    <scope>NUCLEOTIDE SEQUENCE [LARGE SCALE GENOMIC DNA]</scope>
    <source>
        <strain evidence="2 3">DSM 15283</strain>
    </source>
</reference>
<dbReference type="RefSeq" id="WP_093093645.1">
    <property type="nucleotide sequence ID" value="NZ_FOTQ01000003.1"/>
</dbReference>
<dbReference type="OrthoDB" id="7791409at2"/>
<dbReference type="EMBL" id="FOTQ01000003">
    <property type="protein sequence ID" value="SFM04585.1"/>
    <property type="molecule type" value="Genomic_DNA"/>
</dbReference>
<dbReference type="Pfam" id="PF09898">
    <property type="entry name" value="DUF2125"/>
    <property type="match status" value="1"/>
</dbReference>
<feature type="chain" id="PRO_5011470322" description="DUF2125 domain-containing protein" evidence="1">
    <location>
        <begin position="25"/>
        <end position="501"/>
    </location>
</feature>
<organism evidence="2 3">
    <name type="scientific">Shimia aestuarii</name>
    <dbReference type="NCBI Taxonomy" id="254406"/>
    <lineage>
        <taxon>Bacteria</taxon>
        <taxon>Pseudomonadati</taxon>
        <taxon>Pseudomonadota</taxon>
        <taxon>Alphaproteobacteria</taxon>
        <taxon>Rhodobacterales</taxon>
        <taxon>Roseobacteraceae</taxon>
    </lineage>
</organism>
<evidence type="ECO:0000313" key="2">
    <source>
        <dbReference type="EMBL" id="SFM04585.1"/>
    </source>
</evidence>
<evidence type="ECO:0008006" key="4">
    <source>
        <dbReference type="Google" id="ProtNLM"/>
    </source>
</evidence>
<gene>
    <name evidence="2" type="ORF">SAMN04488042_103162</name>
</gene>
<feature type="signal peptide" evidence="1">
    <location>
        <begin position="1"/>
        <end position="24"/>
    </location>
</feature>
<dbReference type="InterPro" id="IPR018666">
    <property type="entry name" value="DUF2125"/>
</dbReference>
<evidence type="ECO:0000313" key="3">
    <source>
        <dbReference type="Proteomes" id="UP000199144"/>
    </source>
</evidence>
<keyword evidence="1" id="KW-0732">Signal</keyword>
<keyword evidence="3" id="KW-1185">Reference proteome</keyword>
<dbReference type="STRING" id="254406.SAMN04488042_103162"/>
<dbReference type="AlphaFoldDB" id="A0A1I4MNI0"/>
<name>A0A1I4MNI0_9RHOB</name>
<dbReference type="Proteomes" id="UP000199144">
    <property type="component" value="Unassembled WGS sequence"/>
</dbReference>
<sequence length="501" mass="52849">MNFQKRIAGSGLLATFLLSTTAMADVGARDVWESWRGYLGGFGYDISASEKTDGNTLSINDLTLGMSIPDEDGTVTVEMGSLQFVENGDGTVAIVMPNQMPMRILADVEGETVDAVVTISHTGFSTIVSGTPEEMTYTYNASELGVALTSLVADGEPMPEGMVVNAIMSGVMGRSKMAVGETITTQQKMSVDTLTYVVQAEDPEGGGTVDIKGSMSGLEMDADAVVPTGDYGEDPAAMFAAGFDIAGSYALKGSDLAFMLTEDGAQTNATITTGASNMAIKMNDMAMAYSGTLADIQLNAMGPDIPLPIDVAMGEFGYGFEVPLKADEQPQDFAANLTLADLAVSEMIWGMVDPGQVLPHDPATMIIDIVGKATVFTDIMTLDENSDEVPGELNAMSLKDLQLHIAGASLTGMGDFTFDNSDMESFDGLPRPEGALDLNIKGVNGLMDKLVQMGLLPEDQVMGARMMLSMFSVPGAGEDELTSRIEVNEQGHVLANGQRLK</sequence>
<evidence type="ECO:0000256" key="1">
    <source>
        <dbReference type="SAM" id="SignalP"/>
    </source>
</evidence>
<proteinExistence type="predicted"/>